<organism evidence="3 4">
    <name type="scientific">Trametes coccinea (strain BRFM310)</name>
    <name type="common">Pycnoporus coccineus</name>
    <dbReference type="NCBI Taxonomy" id="1353009"/>
    <lineage>
        <taxon>Eukaryota</taxon>
        <taxon>Fungi</taxon>
        <taxon>Dikarya</taxon>
        <taxon>Basidiomycota</taxon>
        <taxon>Agaricomycotina</taxon>
        <taxon>Agaricomycetes</taxon>
        <taxon>Polyporales</taxon>
        <taxon>Polyporaceae</taxon>
        <taxon>Trametes</taxon>
    </lineage>
</organism>
<keyword evidence="4" id="KW-1185">Reference proteome</keyword>
<dbReference type="OrthoDB" id="2559326at2759"/>
<dbReference type="PANTHER" id="PTHR41800:SF1">
    <property type="entry name" value="EXPRESSED PROTEIN"/>
    <property type="match status" value="1"/>
</dbReference>
<reference evidence="3 4" key="1">
    <citation type="journal article" date="2015" name="Biotechnol. Biofuels">
        <title>Enhanced degradation of softwood versus hardwood by the white-rot fungus Pycnoporus coccineus.</title>
        <authorList>
            <person name="Couturier M."/>
            <person name="Navarro D."/>
            <person name="Chevret D."/>
            <person name="Henrissat B."/>
            <person name="Piumi F."/>
            <person name="Ruiz-Duenas F.J."/>
            <person name="Martinez A.T."/>
            <person name="Grigoriev I.V."/>
            <person name="Riley R."/>
            <person name="Lipzen A."/>
            <person name="Berrin J.G."/>
            <person name="Master E.R."/>
            <person name="Rosso M.N."/>
        </authorList>
    </citation>
    <scope>NUCLEOTIDE SEQUENCE [LARGE SCALE GENOMIC DNA]</scope>
    <source>
        <strain evidence="3 4">BRFM310</strain>
    </source>
</reference>
<keyword evidence="2" id="KW-1133">Transmembrane helix</keyword>
<accession>A0A1Y2IBK0</accession>
<dbReference type="EMBL" id="KZ084146">
    <property type="protein sequence ID" value="OSC97800.1"/>
    <property type="molecule type" value="Genomic_DNA"/>
</dbReference>
<keyword evidence="2" id="KW-0472">Membrane</keyword>
<dbReference type="InterPro" id="IPR031833">
    <property type="entry name" value="DUF4748"/>
</dbReference>
<gene>
    <name evidence="3" type="ORF">PYCCODRAFT_1439892</name>
</gene>
<dbReference type="AlphaFoldDB" id="A0A1Y2IBK0"/>
<feature type="region of interest" description="Disordered" evidence="1">
    <location>
        <begin position="35"/>
        <end position="99"/>
    </location>
</feature>
<keyword evidence="2" id="KW-0812">Transmembrane</keyword>
<protein>
    <submittedName>
        <fullName evidence="3">Uncharacterized protein</fullName>
    </submittedName>
</protein>
<feature type="transmembrane region" description="Helical" evidence="2">
    <location>
        <begin position="6"/>
        <end position="25"/>
    </location>
</feature>
<feature type="compositionally biased region" description="Low complexity" evidence="1">
    <location>
        <begin position="65"/>
        <end position="86"/>
    </location>
</feature>
<sequence length="99" mass="10553">MNTVKSTLLGWGALIVGAGGSYYAARKWVNQRRAMQEARGERSSEKLDWRSKIEREEKVHQHQHTSASSSAVAASSGAPPSTSSASHTDGPSSLDGKPS</sequence>
<evidence type="ECO:0000313" key="3">
    <source>
        <dbReference type="EMBL" id="OSC97800.1"/>
    </source>
</evidence>
<name>A0A1Y2IBK0_TRAC3</name>
<evidence type="ECO:0000313" key="4">
    <source>
        <dbReference type="Proteomes" id="UP000193067"/>
    </source>
</evidence>
<feature type="compositionally biased region" description="Basic and acidic residues" evidence="1">
    <location>
        <begin position="35"/>
        <end position="60"/>
    </location>
</feature>
<dbReference type="Pfam" id="PF15932">
    <property type="entry name" value="DUF4748"/>
    <property type="match status" value="1"/>
</dbReference>
<dbReference type="PANTHER" id="PTHR41800">
    <property type="entry name" value="EXPRESSED PROTEIN"/>
    <property type="match status" value="1"/>
</dbReference>
<proteinExistence type="predicted"/>
<evidence type="ECO:0000256" key="1">
    <source>
        <dbReference type="SAM" id="MobiDB-lite"/>
    </source>
</evidence>
<evidence type="ECO:0000256" key="2">
    <source>
        <dbReference type="SAM" id="Phobius"/>
    </source>
</evidence>
<dbReference type="Proteomes" id="UP000193067">
    <property type="component" value="Unassembled WGS sequence"/>
</dbReference>